<evidence type="ECO:0000256" key="3">
    <source>
        <dbReference type="ARBA" id="ARBA00023015"/>
    </source>
</evidence>
<dbReference type="GO" id="GO:0030435">
    <property type="term" value="P:sporulation resulting in formation of a cellular spore"/>
    <property type="evidence" value="ECO:0007669"/>
    <property type="project" value="UniProtKB-KW"/>
</dbReference>
<feature type="domain" description="Velvet" evidence="8">
    <location>
        <begin position="113"/>
        <end position="440"/>
    </location>
</feature>
<dbReference type="PANTHER" id="PTHR33572:SF3">
    <property type="entry name" value="VELVET COMPLEX SUBUNIT B"/>
    <property type="match status" value="1"/>
</dbReference>
<keyword evidence="2" id="KW-0749">Sporulation</keyword>
<feature type="region of interest" description="Disordered" evidence="7">
    <location>
        <begin position="1"/>
        <end position="102"/>
    </location>
</feature>
<comment type="subcellular location">
    <subcellularLocation>
        <location evidence="1">Nucleus</location>
    </subcellularLocation>
</comment>
<evidence type="ECO:0000256" key="5">
    <source>
        <dbReference type="ARBA" id="ARBA00023242"/>
    </source>
</evidence>
<dbReference type="PROSITE" id="PS51821">
    <property type="entry name" value="VELVET"/>
    <property type="match status" value="1"/>
</dbReference>
<sequence>MNPGYSSTASQPGHNPSALPHDVHHALPAIGHPGSYHASMPQLPSIPPSMPPHYSDQYGMMQQPQDQPAPSSTTEGGAETKPSADAVARTQKKLQPHVGEQDGRKYRFVVNMGTAAPEAGGLDVVQQPKRARMCGFGDKDRRPITPPPCIRLIVTDAVTGKEIDCNEIEHTMYVLNVDLWSEDAQQEVNLVRHTSATPSISSTTPASFAQIDSTPPAFAQIPGTNREMPSYPQSQAYAPSVTPFAQQGGYGQQAISPVGPHYGMVANTYGGQGGYTYASPTDMHPHQLGSQVGPYGPRIFNGAPDMGMHQRMALQGTHQGAPPQGMFTRNLIGSLSASAFRLNDPQEKIGIWFVLQDLSVRTEGIFRLRFSYVNVGAPTRTPNGGPANQTSILNTGKAPILASCFSDAFQVYSAKKFPGVCESTPLSKCFAGQGIKIPIRKAEGGGKNNDDDDDY</sequence>
<dbReference type="EMBL" id="JH792927">
    <property type="protein sequence ID" value="ELQ43257.1"/>
    <property type="molecule type" value="Genomic_DNA"/>
</dbReference>
<evidence type="ECO:0000256" key="6">
    <source>
        <dbReference type="ARBA" id="ARBA00038045"/>
    </source>
</evidence>
<keyword evidence="4" id="KW-0804">Transcription</keyword>
<keyword evidence="5" id="KW-0539">Nucleus</keyword>
<evidence type="ECO:0000259" key="8">
    <source>
        <dbReference type="PROSITE" id="PS51821"/>
    </source>
</evidence>
<dbReference type="InterPro" id="IPR021740">
    <property type="entry name" value="Velvet"/>
</dbReference>
<dbReference type="PANTHER" id="PTHR33572">
    <property type="entry name" value="SPORE DEVELOPMENT REGULATOR VOSA"/>
    <property type="match status" value="1"/>
</dbReference>
<protein>
    <recommendedName>
        <fullName evidence="8">Velvet domain-containing protein</fullName>
    </recommendedName>
</protein>
<comment type="similarity">
    <text evidence="6">Belongs to the velvet family. VelB subfamily.</text>
</comment>
<evidence type="ECO:0000256" key="1">
    <source>
        <dbReference type="ARBA" id="ARBA00004123"/>
    </source>
</evidence>
<dbReference type="Pfam" id="PF11754">
    <property type="entry name" value="Velvet"/>
    <property type="match status" value="1"/>
</dbReference>
<dbReference type="GO" id="GO:0005634">
    <property type="term" value="C:nucleus"/>
    <property type="evidence" value="ECO:0007669"/>
    <property type="project" value="UniProtKB-SubCell"/>
</dbReference>
<dbReference type="Gene3D" id="2.60.40.3960">
    <property type="entry name" value="Velvet domain"/>
    <property type="match status" value="2"/>
</dbReference>
<reference evidence="9" key="1">
    <citation type="journal article" date="2012" name="PLoS Genet.">
        <title>Comparative analysis of the genomes of two field isolates of the rice blast fungus Magnaporthe oryzae.</title>
        <authorList>
            <person name="Xue M."/>
            <person name="Yang J."/>
            <person name="Li Z."/>
            <person name="Hu S."/>
            <person name="Yao N."/>
            <person name="Dean R.A."/>
            <person name="Zhao W."/>
            <person name="Shen M."/>
            <person name="Zhang H."/>
            <person name="Li C."/>
            <person name="Liu L."/>
            <person name="Cao L."/>
            <person name="Xu X."/>
            <person name="Xing Y."/>
            <person name="Hsiang T."/>
            <person name="Zhang Z."/>
            <person name="Xu J.R."/>
            <person name="Peng Y.L."/>
        </authorList>
    </citation>
    <scope>NUCLEOTIDE SEQUENCE</scope>
    <source>
        <strain evidence="9">Y34</strain>
    </source>
</reference>
<evidence type="ECO:0000256" key="2">
    <source>
        <dbReference type="ARBA" id="ARBA00022969"/>
    </source>
</evidence>
<accession>A0AA97P7U1</accession>
<organism evidence="9">
    <name type="scientific">Pyricularia oryzae (strain Y34)</name>
    <name type="common">Rice blast fungus</name>
    <name type="synonym">Magnaporthe oryzae</name>
    <dbReference type="NCBI Taxonomy" id="1143189"/>
    <lineage>
        <taxon>Eukaryota</taxon>
        <taxon>Fungi</taxon>
        <taxon>Dikarya</taxon>
        <taxon>Ascomycota</taxon>
        <taxon>Pezizomycotina</taxon>
        <taxon>Sordariomycetes</taxon>
        <taxon>Sordariomycetidae</taxon>
        <taxon>Magnaporthales</taxon>
        <taxon>Pyriculariaceae</taxon>
        <taxon>Pyricularia</taxon>
    </lineage>
</organism>
<evidence type="ECO:0000256" key="4">
    <source>
        <dbReference type="ARBA" id="ARBA00023163"/>
    </source>
</evidence>
<evidence type="ECO:0000313" key="9">
    <source>
        <dbReference type="EMBL" id="ELQ43257.1"/>
    </source>
</evidence>
<feature type="compositionally biased region" description="Polar residues" evidence="7">
    <location>
        <begin position="60"/>
        <end position="75"/>
    </location>
</feature>
<name>A0AA97P7U1_PYRO3</name>
<evidence type="ECO:0000256" key="7">
    <source>
        <dbReference type="SAM" id="MobiDB-lite"/>
    </source>
</evidence>
<feature type="compositionally biased region" description="Polar residues" evidence="7">
    <location>
        <begin position="1"/>
        <end position="14"/>
    </location>
</feature>
<gene>
    <name evidence="9" type="ORF">OOU_Y34scaffold00162g26</name>
</gene>
<dbReference type="Proteomes" id="UP000011086">
    <property type="component" value="Unassembled WGS sequence"/>
</dbReference>
<proteinExistence type="inferred from homology"/>
<keyword evidence="3" id="KW-0805">Transcription regulation</keyword>
<dbReference type="InterPro" id="IPR038491">
    <property type="entry name" value="Velvet_dom_sf"/>
</dbReference>
<dbReference type="AlphaFoldDB" id="A0AA97P7U1"/>
<dbReference type="InterPro" id="IPR037525">
    <property type="entry name" value="Velvet_dom"/>
</dbReference>